<proteinExistence type="predicted"/>
<dbReference type="AlphaFoldDB" id="A0A0M9GG46"/>
<dbReference type="RefSeq" id="WP_054063164.1">
    <property type="nucleotide sequence ID" value="NZ_JSYZ01000010.1"/>
</dbReference>
<name>A0A0M9GG46_9PSED</name>
<reference evidence="1 2" key="1">
    <citation type="journal article" date="2015" name="PLoS ONE">
        <title>Rice-Infecting Pseudomonas Genomes Are Highly Accessorized and Harbor Multiple Putative Virulence Mechanisms to Cause Sheath Brown Rot.</title>
        <authorList>
            <person name="Quibod I.L."/>
            <person name="Grande G."/>
            <person name="Oreiro E.G."/>
            <person name="Borja F.N."/>
            <person name="Dossa G.S."/>
            <person name="Mauleon R."/>
            <person name="Cruz C.V."/>
            <person name="Oliva R."/>
        </authorList>
    </citation>
    <scope>NUCLEOTIDE SEQUENCE [LARGE SCALE GENOMIC DNA]</scope>
    <source>
        <strain evidence="1 2">IRRI 6609</strain>
    </source>
</reference>
<dbReference type="PATRIC" id="fig|50340.43.peg.450"/>
<organism evidence="1 2">
    <name type="scientific">Pseudomonas asplenii</name>
    <dbReference type="NCBI Taxonomy" id="53407"/>
    <lineage>
        <taxon>Bacteria</taxon>
        <taxon>Pseudomonadati</taxon>
        <taxon>Pseudomonadota</taxon>
        <taxon>Gammaproteobacteria</taxon>
        <taxon>Pseudomonadales</taxon>
        <taxon>Pseudomonadaceae</taxon>
        <taxon>Pseudomonas</taxon>
    </lineage>
</organism>
<dbReference type="EMBL" id="JSYZ01000010">
    <property type="protein sequence ID" value="KPA90347.1"/>
    <property type="molecule type" value="Genomic_DNA"/>
</dbReference>
<evidence type="ECO:0000313" key="1">
    <source>
        <dbReference type="EMBL" id="KPA90347.1"/>
    </source>
</evidence>
<dbReference type="Proteomes" id="UP000037931">
    <property type="component" value="Unassembled WGS sequence"/>
</dbReference>
<comment type="caution">
    <text evidence="1">The sequence shown here is derived from an EMBL/GenBank/DDBJ whole genome shotgun (WGS) entry which is preliminary data.</text>
</comment>
<protein>
    <submittedName>
        <fullName evidence="1">Uncharacterized protein</fullName>
    </submittedName>
</protein>
<accession>A0A0M9GG46</accession>
<evidence type="ECO:0000313" key="2">
    <source>
        <dbReference type="Proteomes" id="UP000037931"/>
    </source>
</evidence>
<sequence length="146" mass="16720">MDAHKIKNHSDVTADPFPDVQKVLGDDLAALKSRIFHLFSIRFEIVLPHEMAKTQKIVVSVHPDNAADDHFSLSECFQYLGIRSRERVFINWGRFDDIDALRTTDLFKVFSSIWYPGVDDIEIFDESLNWMVAIAHDGTVALRFGP</sequence>
<gene>
    <name evidence="1" type="ORF">PF66_03155</name>
</gene>
<dbReference type="OrthoDB" id="6695303at2"/>
<keyword evidence="2" id="KW-1185">Reference proteome</keyword>